<evidence type="ECO:0000313" key="3">
    <source>
        <dbReference type="EMBL" id="VTR97267.1"/>
    </source>
</evidence>
<evidence type="ECO:0000313" key="4">
    <source>
        <dbReference type="Proteomes" id="UP000464178"/>
    </source>
</evidence>
<dbReference type="AlphaFoldDB" id="A0A6P2D8T3"/>
<evidence type="ECO:0000256" key="2">
    <source>
        <dbReference type="SAM" id="SignalP"/>
    </source>
</evidence>
<organism evidence="3 4">
    <name type="scientific">Gemmata massiliana</name>
    <dbReference type="NCBI Taxonomy" id="1210884"/>
    <lineage>
        <taxon>Bacteria</taxon>
        <taxon>Pseudomonadati</taxon>
        <taxon>Planctomycetota</taxon>
        <taxon>Planctomycetia</taxon>
        <taxon>Gemmatales</taxon>
        <taxon>Gemmataceae</taxon>
        <taxon>Gemmata</taxon>
    </lineage>
</organism>
<name>A0A6P2D8T3_9BACT</name>
<reference evidence="3 4" key="1">
    <citation type="submission" date="2019-05" db="EMBL/GenBank/DDBJ databases">
        <authorList>
            <consortium name="Science for Life Laboratories"/>
        </authorList>
    </citation>
    <scope>NUCLEOTIDE SEQUENCE [LARGE SCALE GENOMIC DNA]</scope>
    <source>
        <strain evidence="3">Soil9</strain>
    </source>
</reference>
<keyword evidence="2" id="KW-0732">Signal</keyword>
<evidence type="ECO:0008006" key="5">
    <source>
        <dbReference type="Google" id="ProtNLM"/>
    </source>
</evidence>
<feature type="signal peptide" evidence="2">
    <location>
        <begin position="1"/>
        <end position="30"/>
    </location>
</feature>
<evidence type="ECO:0000256" key="1">
    <source>
        <dbReference type="SAM" id="MobiDB-lite"/>
    </source>
</evidence>
<feature type="compositionally biased region" description="Low complexity" evidence="1">
    <location>
        <begin position="51"/>
        <end position="63"/>
    </location>
</feature>
<accession>A0A6P2D8T3</accession>
<feature type="chain" id="PRO_5026726989" description="DUF1570 domain-containing protein" evidence="2">
    <location>
        <begin position="31"/>
        <end position="311"/>
    </location>
</feature>
<protein>
    <recommendedName>
        <fullName evidence="5">DUF1570 domain-containing protein</fullName>
    </recommendedName>
</protein>
<proteinExistence type="predicted"/>
<gene>
    <name evidence="3" type="ORF">SOIL9_08060</name>
</gene>
<dbReference type="KEGG" id="gms:SOIL9_08060"/>
<dbReference type="Proteomes" id="UP000464178">
    <property type="component" value="Chromosome"/>
</dbReference>
<sequence length="311" mass="34983">MCMPFSPRSSPVVRLAAIAALFSVLTGCDALRTNPMAAPPRSEEPPPPSSAPATSTPVSTAPPGKKHTRGSYYVLYHDFEIDKTDPLFAELDALPEQVFSELKLPPSNSIVQVFLFDTQERYERYMRAKYRNLPPRRAYFIAEPRTGGTDELKIFTWLGDHLSTDLRHELTHALLRSVLKEVPLWLDEGLAGFFELPPHQDGVNPQHLDTLRRGPFQPDLARLEKLKDVVEMQKPEYREAWAWVHLMLRTGPGAKKVLHDYLQALRTDPNPGPLLPKLSEAVPKPEQALADHLATVEVPKSRPRSRANAPK</sequence>
<feature type="region of interest" description="Disordered" evidence="1">
    <location>
        <begin position="33"/>
        <end position="67"/>
    </location>
</feature>
<keyword evidence="4" id="KW-1185">Reference proteome</keyword>
<dbReference type="EMBL" id="LR593886">
    <property type="protein sequence ID" value="VTR97267.1"/>
    <property type="molecule type" value="Genomic_DNA"/>
</dbReference>